<feature type="compositionally biased region" description="Basic and acidic residues" evidence="1">
    <location>
        <begin position="1"/>
        <end position="10"/>
    </location>
</feature>
<evidence type="ECO:0000313" key="3">
    <source>
        <dbReference type="Proteomes" id="UP000092839"/>
    </source>
</evidence>
<dbReference type="AlphaFoldDB" id="A0A1B1UKJ0"/>
<keyword evidence="3" id="KW-1185">Reference proteome</keyword>
<protein>
    <submittedName>
        <fullName evidence="2">Uncharacterized protein</fullName>
    </submittedName>
</protein>
<organism evidence="2 3">
    <name type="scientific">Bradyrhizobium icense</name>
    <dbReference type="NCBI Taxonomy" id="1274631"/>
    <lineage>
        <taxon>Bacteria</taxon>
        <taxon>Pseudomonadati</taxon>
        <taxon>Pseudomonadota</taxon>
        <taxon>Alphaproteobacteria</taxon>
        <taxon>Hyphomicrobiales</taxon>
        <taxon>Nitrobacteraceae</taxon>
        <taxon>Bradyrhizobium</taxon>
    </lineage>
</organism>
<evidence type="ECO:0000256" key="1">
    <source>
        <dbReference type="SAM" id="MobiDB-lite"/>
    </source>
</evidence>
<dbReference type="KEGG" id="bic:LMTR13_27220"/>
<accession>A0A1B1UKJ0</accession>
<dbReference type="Proteomes" id="UP000092839">
    <property type="component" value="Chromosome"/>
</dbReference>
<evidence type="ECO:0000313" key="2">
    <source>
        <dbReference type="EMBL" id="ANW03280.1"/>
    </source>
</evidence>
<gene>
    <name evidence="2" type="ORF">LMTR13_27220</name>
</gene>
<name>A0A1B1UKJ0_9BRAD</name>
<proteinExistence type="predicted"/>
<reference evidence="2 3" key="1">
    <citation type="submission" date="2016-07" db="EMBL/GenBank/DDBJ databases">
        <title>Complete genome sequence of Bradyrhizobium icense LMTR 13T, a potential inoculant strain isolated from lima bean (Phaseolus lunatus) in Peru.</title>
        <authorList>
            <person name="Ormeno-Orrillo E."/>
            <person name="Duran D."/>
            <person name="Rogel M.A."/>
            <person name="Rey L."/>
            <person name="Imperial J."/>
            <person name="Ruiz-Argueso T."/>
            <person name="Martinez-Romero E."/>
        </authorList>
    </citation>
    <scope>NUCLEOTIDE SEQUENCE [LARGE SCALE GENOMIC DNA]</scope>
    <source>
        <strain evidence="2 3">LMTR 13</strain>
    </source>
</reference>
<dbReference type="EMBL" id="CP016428">
    <property type="protein sequence ID" value="ANW03280.1"/>
    <property type="molecule type" value="Genomic_DNA"/>
</dbReference>
<feature type="region of interest" description="Disordered" evidence="1">
    <location>
        <begin position="1"/>
        <end position="29"/>
    </location>
</feature>
<sequence length="250" mass="27868">MFEHSAEQARPRFAPFTTDNASAPKRSQELTPTELVRALASRWHRRYGPAIISPVPEAKNAGSQSKTAISAIIRAAISAPVRFLIAHSLVARRRKLRFEIEETLDLTRELRNQFKSRELGVGFDGRTLRSLTRVIIRVRNDGNTAIEKFSFEIEIPGEHHNCLTYIAARSRELDRVASISFTGKAASNSMTGEISNSNPMGLVVKVVVGSVLNRRESINLGMFFDGSPTGCLVHCRIPDTKIRIRSSVHF</sequence>